<sequence length="60" mass="6873">MIIFTNSYTLYPPNCLSPSPSHFLDRNLDGCSKNHRLITVSHPKTLDKKKMALQPSKYHS</sequence>
<protein>
    <submittedName>
        <fullName evidence="1">Uncharacterized protein</fullName>
    </submittedName>
</protein>
<proteinExistence type="predicted"/>
<reference evidence="1" key="2">
    <citation type="journal article" date="2015" name="Fish Shellfish Immunol.">
        <title>Early steps in the European eel (Anguilla anguilla)-Vibrio vulnificus interaction in the gills: Role of the RtxA13 toxin.</title>
        <authorList>
            <person name="Callol A."/>
            <person name="Pajuelo D."/>
            <person name="Ebbesson L."/>
            <person name="Teles M."/>
            <person name="MacKenzie S."/>
            <person name="Amaro C."/>
        </authorList>
    </citation>
    <scope>NUCLEOTIDE SEQUENCE</scope>
</reference>
<dbReference type="AlphaFoldDB" id="A0A0E9X3Y4"/>
<organism evidence="1">
    <name type="scientific">Anguilla anguilla</name>
    <name type="common">European freshwater eel</name>
    <name type="synonym">Muraena anguilla</name>
    <dbReference type="NCBI Taxonomy" id="7936"/>
    <lineage>
        <taxon>Eukaryota</taxon>
        <taxon>Metazoa</taxon>
        <taxon>Chordata</taxon>
        <taxon>Craniata</taxon>
        <taxon>Vertebrata</taxon>
        <taxon>Euteleostomi</taxon>
        <taxon>Actinopterygii</taxon>
        <taxon>Neopterygii</taxon>
        <taxon>Teleostei</taxon>
        <taxon>Anguilliformes</taxon>
        <taxon>Anguillidae</taxon>
        <taxon>Anguilla</taxon>
    </lineage>
</organism>
<evidence type="ECO:0000313" key="1">
    <source>
        <dbReference type="EMBL" id="JAH97191.1"/>
    </source>
</evidence>
<name>A0A0E9X3Y4_ANGAN</name>
<accession>A0A0E9X3Y4</accession>
<reference evidence="1" key="1">
    <citation type="submission" date="2014-11" db="EMBL/GenBank/DDBJ databases">
        <authorList>
            <person name="Amaro Gonzalez C."/>
        </authorList>
    </citation>
    <scope>NUCLEOTIDE SEQUENCE</scope>
</reference>
<dbReference type="EMBL" id="GBXM01011386">
    <property type="protein sequence ID" value="JAH97191.1"/>
    <property type="molecule type" value="Transcribed_RNA"/>
</dbReference>